<organism evidence="5 6">
    <name type="scientific">Pseudoalteromonas citrea</name>
    <dbReference type="NCBI Taxonomy" id="43655"/>
    <lineage>
        <taxon>Bacteria</taxon>
        <taxon>Pseudomonadati</taxon>
        <taxon>Pseudomonadota</taxon>
        <taxon>Gammaproteobacteria</taxon>
        <taxon>Alteromonadales</taxon>
        <taxon>Pseudoalteromonadaceae</taxon>
        <taxon>Pseudoalteromonas</taxon>
    </lineage>
</organism>
<comment type="caution">
    <text evidence="5">The sequence shown here is derived from an EMBL/GenBank/DDBJ whole genome shotgun (WGS) entry which is preliminary data.</text>
</comment>
<sequence length="1214" mass="136723">MNIKQIISNAINAGVVLYQESGLLKYKLIKGEFPSELKSLIVSHKEEIIRFLMENDSSDTIYQAPFKVDNENNGELVLSYEQERFWFIDQLEESSTHYNVPFAVEIQGSFDLEIAKVALSRVVERHHILRTTYHENSDGPFQRVNEYDTGLELKVLDFSKEASASKERMVKDAVGMEFLTAFDLESDLMIRGTWIQKQEDVGVFVVVLHHIASDNHSSNILLKEFFENYQSIKLGNLTDLPELTLQYSDFAQWQRDVSSEQLKVQLAFWQDKLKGMPVVHNLPLDHPRPEQQTFAGDFQRSTLPAALTAKVDAYCKHRGITVNLFYETVFSILLSAYSQTNDIIVGSPIDKRNHEKLEPMLGCFSDTMLMRFDVDDKSTFKEYLSEVQKDYVQSLANGEINYSTIVNELGHERSLAFSPVHQIRFTLLRNESEHFEFDELSISELKMEETKTKFDLSFQVFWSQNSVDVGLLYSTDIFEKDTIMGFVDFYSSLLEQVLEDDSVQVSTLLCAEPSDVEEQLLLAGGNVQSLEGESISSLFSKTAEQYSQKVALICEEQELTFTELDRRVTALSSVLLNTTPAGEYIGLYLNRSIDTVVAMLAALKAGVPYIPLEPGNPRRRNEMIIKDAGINTIIYHSDTHDKISFFAGKLLNIESDIDTSKMQPAISNKLSTDVAYTIYTSGSTGLPKGVLNTHKNLLNFYYVFKEQLDGFNMEGDNGWLWVSSYAFDASLKGLIAVILGNTVVIPTEHEVKHPATLAKLIKNNDIKVFNATPLLMEFVLPELIASDIAVDLIVSGDNISQVLVKDLHSYCERVNRSVINAYGPTEATVNAAFTKLLAKEPISIGKPTVNTQLYILNGEQHFIPKGAIGELYIAGECLASGYLNRDELTHDSFIPCPWDKNKSLFRTGDLVRYLPNGNIQFISRNDDQVKVRGYRVELGEVAAHIRGIDSIIDAAVTINGKDLGVNTKIVAYFVTKKQSNSDCIESKISQSLPGYMMPDEYIPVDEIPKTPGGKVDFNLLKQIKPSNRGNLPNVLSHDSDIEQKLRNIWCSILSVESISDSDNFFQLGGHSLLAMKLIGDIKEEFDVNMELRDLFSLLTFSSQIDFLESQIKCEGAINSTSLASSTIEEQLSKIWCQVLNLDEVDVKDNFFQIGGHSLLAMKLIAEIKETFEVSLELRELFSLLTLESQIEWLADKLNISGADQNEDFEEVDWG</sequence>
<dbReference type="CDD" id="cd19531">
    <property type="entry name" value="LCL_NRPS-like"/>
    <property type="match status" value="1"/>
</dbReference>
<dbReference type="InterPro" id="IPR045851">
    <property type="entry name" value="AMP-bd_C_sf"/>
</dbReference>
<evidence type="ECO:0000256" key="2">
    <source>
        <dbReference type="ARBA" id="ARBA00022450"/>
    </source>
</evidence>
<dbReference type="Gene3D" id="2.30.38.10">
    <property type="entry name" value="Luciferase, Domain 3"/>
    <property type="match status" value="1"/>
</dbReference>
<evidence type="ECO:0000259" key="4">
    <source>
        <dbReference type="PROSITE" id="PS50075"/>
    </source>
</evidence>
<dbReference type="InterPro" id="IPR044894">
    <property type="entry name" value="TubC_N_sf"/>
</dbReference>
<dbReference type="SUPFAM" id="SSF52777">
    <property type="entry name" value="CoA-dependent acyltransferases"/>
    <property type="match status" value="2"/>
</dbReference>
<dbReference type="PANTHER" id="PTHR45527:SF1">
    <property type="entry name" value="FATTY ACID SYNTHASE"/>
    <property type="match status" value="1"/>
</dbReference>
<keyword evidence="2" id="KW-0596">Phosphopantetheine</keyword>
<feature type="domain" description="Carrier" evidence="4">
    <location>
        <begin position="1036"/>
        <end position="1111"/>
    </location>
</feature>
<dbReference type="Pfam" id="PF00550">
    <property type="entry name" value="PP-binding"/>
    <property type="match status" value="2"/>
</dbReference>
<dbReference type="SUPFAM" id="SSF56801">
    <property type="entry name" value="Acetyl-CoA synthetase-like"/>
    <property type="match status" value="1"/>
</dbReference>
<dbReference type="Gene3D" id="1.10.1200.10">
    <property type="entry name" value="ACP-like"/>
    <property type="match status" value="2"/>
</dbReference>
<evidence type="ECO:0000256" key="3">
    <source>
        <dbReference type="ARBA" id="ARBA00022553"/>
    </source>
</evidence>
<reference evidence="5" key="1">
    <citation type="journal article" date="2012" name="J. Bacteriol.">
        <title>Genome sequences of type strains of seven species of the marine bacterium Pseudoalteromonas.</title>
        <authorList>
            <person name="Xie B.B."/>
            <person name="Shu Y.L."/>
            <person name="Qin Q.L."/>
            <person name="Rong J.C."/>
            <person name="Zhang X.Y."/>
            <person name="Chen X.L."/>
            <person name="Shi M."/>
            <person name="He H.L."/>
            <person name="Zhou B.C."/>
            <person name="Zhang Y.Z."/>
        </authorList>
    </citation>
    <scope>NUCLEOTIDE SEQUENCE</scope>
    <source>
        <strain evidence="5">DSM 8771</strain>
    </source>
</reference>
<keyword evidence="3" id="KW-0597">Phosphoprotein</keyword>
<reference evidence="5" key="2">
    <citation type="submission" date="2015-03" db="EMBL/GenBank/DDBJ databases">
        <title>Genome sequence of Pseudoalteromonas citrea.</title>
        <authorList>
            <person name="Xie B.-B."/>
            <person name="Rong J.-C."/>
            <person name="Qin Q.-L."/>
            <person name="Zhang Y.-Z."/>
        </authorList>
    </citation>
    <scope>NUCLEOTIDE SEQUENCE</scope>
    <source>
        <strain evidence="5">DSM 8771</strain>
    </source>
</reference>
<dbReference type="PROSITE" id="PS50075">
    <property type="entry name" value="CARRIER"/>
    <property type="match status" value="2"/>
</dbReference>
<proteinExistence type="predicted"/>
<gene>
    <name evidence="5" type="ORF">PCIT_a3831</name>
</gene>
<dbReference type="GO" id="GO:0047527">
    <property type="term" value="F:2,3-dihydroxybenzoate-serine ligase activity"/>
    <property type="evidence" value="ECO:0007669"/>
    <property type="project" value="TreeGrafter"/>
</dbReference>
<dbReference type="InterPro" id="IPR001242">
    <property type="entry name" value="Condensation_dom"/>
</dbReference>
<dbReference type="InterPro" id="IPR009081">
    <property type="entry name" value="PP-bd_ACP"/>
</dbReference>
<dbReference type="Gene3D" id="3.40.50.980">
    <property type="match status" value="2"/>
</dbReference>
<dbReference type="FunFam" id="1.10.1200.10:FF:000005">
    <property type="entry name" value="Nonribosomal peptide synthetase 1"/>
    <property type="match status" value="2"/>
</dbReference>
<dbReference type="EMBL" id="AHBZ03000023">
    <property type="protein sequence ID" value="KAF7767743.1"/>
    <property type="molecule type" value="Genomic_DNA"/>
</dbReference>
<dbReference type="Pfam" id="PF00668">
    <property type="entry name" value="Condensation"/>
    <property type="match status" value="1"/>
</dbReference>
<dbReference type="Gene3D" id="1.10.10.1830">
    <property type="entry name" value="Non-ribosomal peptide synthase, adenylation domain"/>
    <property type="match status" value="1"/>
</dbReference>
<dbReference type="InterPro" id="IPR000873">
    <property type="entry name" value="AMP-dep_synth/lig_dom"/>
</dbReference>
<dbReference type="SUPFAM" id="SSF47336">
    <property type="entry name" value="ACP-like"/>
    <property type="match status" value="2"/>
</dbReference>
<dbReference type="Pfam" id="PF18563">
    <property type="entry name" value="TubC_N"/>
    <property type="match status" value="1"/>
</dbReference>
<dbReference type="GO" id="GO:0031177">
    <property type="term" value="F:phosphopantetheine binding"/>
    <property type="evidence" value="ECO:0007669"/>
    <property type="project" value="TreeGrafter"/>
</dbReference>
<dbReference type="RefSeq" id="WP_010366001.1">
    <property type="nucleotide sequence ID" value="NZ_AHBZ03000023.1"/>
</dbReference>
<dbReference type="GO" id="GO:0009366">
    <property type="term" value="C:enterobactin synthetase complex"/>
    <property type="evidence" value="ECO:0007669"/>
    <property type="project" value="TreeGrafter"/>
</dbReference>
<evidence type="ECO:0000256" key="1">
    <source>
        <dbReference type="ARBA" id="ARBA00001957"/>
    </source>
</evidence>
<dbReference type="AlphaFoldDB" id="A0AAD4AGK5"/>
<feature type="domain" description="Carrier" evidence="4">
    <location>
        <begin position="1122"/>
        <end position="1197"/>
    </location>
</feature>
<evidence type="ECO:0000313" key="6">
    <source>
        <dbReference type="Proteomes" id="UP000016487"/>
    </source>
</evidence>
<dbReference type="GO" id="GO:0043041">
    <property type="term" value="P:amino acid activation for nonribosomal peptide biosynthetic process"/>
    <property type="evidence" value="ECO:0007669"/>
    <property type="project" value="TreeGrafter"/>
</dbReference>
<dbReference type="InterPro" id="IPR006162">
    <property type="entry name" value="Ppantetheine_attach_site"/>
</dbReference>
<accession>A0AAD4AGK5</accession>
<dbReference type="CDD" id="cd05930">
    <property type="entry name" value="A_NRPS"/>
    <property type="match status" value="1"/>
</dbReference>
<dbReference type="GO" id="GO:0005829">
    <property type="term" value="C:cytosol"/>
    <property type="evidence" value="ECO:0007669"/>
    <property type="project" value="TreeGrafter"/>
</dbReference>
<protein>
    <recommendedName>
        <fullName evidence="4">Carrier domain-containing protein</fullName>
    </recommendedName>
</protein>
<dbReference type="InterPro" id="IPR023213">
    <property type="entry name" value="CAT-like_dom_sf"/>
</dbReference>
<dbReference type="PROSITE" id="PS00012">
    <property type="entry name" value="PHOSPHOPANTETHEINE"/>
    <property type="match status" value="2"/>
</dbReference>
<dbReference type="InterPro" id="IPR041464">
    <property type="entry name" value="TubC_N"/>
</dbReference>
<dbReference type="GO" id="GO:0009239">
    <property type="term" value="P:enterobactin biosynthetic process"/>
    <property type="evidence" value="ECO:0007669"/>
    <property type="project" value="TreeGrafter"/>
</dbReference>
<dbReference type="Gene3D" id="3.30.300.30">
    <property type="match status" value="1"/>
</dbReference>
<dbReference type="Proteomes" id="UP000016487">
    <property type="component" value="Unassembled WGS sequence"/>
</dbReference>
<dbReference type="Gene3D" id="3.30.559.10">
    <property type="entry name" value="Chloramphenicol acetyltransferase-like domain"/>
    <property type="match status" value="1"/>
</dbReference>
<dbReference type="InterPro" id="IPR010071">
    <property type="entry name" value="AA_adenyl_dom"/>
</dbReference>
<dbReference type="Pfam" id="PF00501">
    <property type="entry name" value="AMP-binding"/>
    <property type="match status" value="1"/>
</dbReference>
<name>A0AAD4AGK5_9GAMM</name>
<dbReference type="Gene3D" id="3.30.559.30">
    <property type="entry name" value="Nonribosomal peptide synthetase, condensation domain"/>
    <property type="match status" value="1"/>
</dbReference>
<dbReference type="NCBIfam" id="TIGR01733">
    <property type="entry name" value="AA-adenyl-dom"/>
    <property type="match status" value="1"/>
</dbReference>
<evidence type="ECO:0000313" key="5">
    <source>
        <dbReference type="EMBL" id="KAF7767743.1"/>
    </source>
</evidence>
<comment type="cofactor">
    <cofactor evidence="1">
        <name>pantetheine 4'-phosphate</name>
        <dbReference type="ChEBI" id="CHEBI:47942"/>
    </cofactor>
</comment>
<dbReference type="PANTHER" id="PTHR45527">
    <property type="entry name" value="NONRIBOSOMAL PEPTIDE SYNTHETASE"/>
    <property type="match status" value="1"/>
</dbReference>
<dbReference type="InterPro" id="IPR036736">
    <property type="entry name" value="ACP-like_sf"/>
</dbReference>